<dbReference type="RefSeq" id="WP_089753452.1">
    <property type="nucleotide sequence ID" value="NZ_FNKL01000001.1"/>
</dbReference>
<proteinExistence type="predicted"/>
<reference evidence="3" key="1">
    <citation type="submission" date="2016-10" db="EMBL/GenBank/DDBJ databases">
        <authorList>
            <person name="Varghese N."/>
            <person name="Submissions S."/>
        </authorList>
    </citation>
    <scope>NUCLEOTIDE SEQUENCE [LARGE SCALE GENOMIC DNA]</scope>
    <source>
        <strain evidence="3">DSM 17072</strain>
    </source>
</reference>
<dbReference type="Proteomes" id="UP000199627">
    <property type="component" value="Unassembled WGS sequence"/>
</dbReference>
<gene>
    <name evidence="2" type="ORF">SAMN05421664_0585</name>
</gene>
<feature type="signal peptide" evidence="1">
    <location>
        <begin position="1"/>
        <end position="18"/>
    </location>
</feature>
<dbReference type="OrthoDB" id="1240046at2"/>
<dbReference type="STRING" id="311333.SAMN05421664_0585"/>
<feature type="chain" id="PRO_5011461732" description="C1q domain-containing protein" evidence="1">
    <location>
        <begin position="19"/>
        <end position="256"/>
    </location>
</feature>
<sequence>MKNYIYILMLAAGSSFHAQIGINTQNPQASFHIDGAKDNPTTGVPSPTQAANDFVITSAGNIGIGNINPASKLVINSGTANTSGFKITNLTSATAVGTGQLLGVDAGGNVIAIANPAPANVQAFEVNSGASNTFSVSDAAWTTVTGTPQTITIPAGGKALFINFILGLRYSSLAAGAAAGYYTARLFIDGAQTRVYQTAQESGTPAQFNLSTVIFLSEGNHTIDVRMRRTANISVTPNSPQGTTTLSINFNASYLN</sequence>
<evidence type="ECO:0000256" key="1">
    <source>
        <dbReference type="SAM" id="SignalP"/>
    </source>
</evidence>
<dbReference type="AlphaFoldDB" id="A0A1H0Y9P6"/>
<evidence type="ECO:0000313" key="2">
    <source>
        <dbReference type="EMBL" id="SDQ11887.1"/>
    </source>
</evidence>
<keyword evidence="1" id="KW-0732">Signal</keyword>
<dbReference type="EMBL" id="FNKL01000001">
    <property type="protein sequence ID" value="SDQ11887.1"/>
    <property type="molecule type" value="Genomic_DNA"/>
</dbReference>
<evidence type="ECO:0008006" key="4">
    <source>
        <dbReference type="Google" id="ProtNLM"/>
    </source>
</evidence>
<accession>A0A1H0Y9P6</accession>
<name>A0A1H0Y9P6_9FLAO</name>
<organism evidence="2 3">
    <name type="scientific">Chryseobacterium soldanellicola</name>
    <dbReference type="NCBI Taxonomy" id="311333"/>
    <lineage>
        <taxon>Bacteria</taxon>
        <taxon>Pseudomonadati</taxon>
        <taxon>Bacteroidota</taxon>
        <taxon>Flavobacteriia</taxon>
        <taxon>Flavobacteriales</taxon>
        <taxon>Weeksellaceae</taxon>
        <taxon>Chryseobacterium group</taxon>
        <taxon>Chryseobacterium</taxon>
    </lineage>
</organism>
<protein>
    <recommendedName>
        <fullName evidence="4">C1q domain-containing protein</fullName>
    </recommendedName>
</protein>
<keyword evidence="3" id="KW-1185">Reference proteome</keyword>
<evidence type="ECO:0000313" key="3">
    <source>
        <dbReference type="Proteomes" id="UP000199627"/>
    </source>
</evidence>